<comment type="similarity">
    <text evidence="2">Belongs to the YtcA family.</text>
</comment>
<dbReference type="InterPro" id="IPR031381">
    <property type="entry name" value="YtcA"/>
</dbReference>
<evidence type="ECO:0000256" key="5">
    <source>
        <dbReference type="ARBA" id="ARBA00022692"/>
    </source>
</evidence>
<reference evidence="12 13" key="1">
    <citation type="submission" date="2024-06" db="EMBL/GenBank/DDBJ databases">
        <title>Sorghum-associated microbial communities from plants grown in Nebraska, USA.</title>
        <authorList>
            <person name="Schachtman D."/>
        </authorList>
    </citation>
    <scope>NUCLEOTIDE SEQUENCE [LARGE SCALE GENOMIC DNA]</scope>
    <source>
        <strain evidence="12 13">1073</strain>
    </source>
</reference>
<keyword evidence="7 11" id="KW-1133">Transmembrane helix</keyword>
<evidence type="ECO:0000256" key="7">
    <source>
        <dbReference type="ARBA" id="ARBA00022989"/>
    </source>
</evidence>
<dbReference type="Proteomes" id="UP001549184">
    <property type="component" value="Unassembled WGS sequence"/>
</dbReference>
<keyword evidence="8 11" id="KW-0472">Membrane</keyword>
<sequence>MRFMLRCLTSLPATALITACSESPSRNILGSYFPTWMLCALIGVLGVVLVRVVLVRTGVDRELPVPVLVYLSLWIAITLAVWLAWLA</sequence>
<dbReference type="PROSITE" id="PS51257">
    <property type="entry name" value="PROKAR_LIPOPROTEIN"/>
    <property type="match status" value="1"/>
</dbReference>
<evidence type="ECO:0000256" key="8">
    <source>
        <dbReference type="ARBA" id="ARBA00023136"/>
    </source>
</evidence>
<keyword evidence="5 11" id="KW-0812">Transmembrane</keyword>
<evidence type="ECO:0000256" key="3">
    <source>
        <dbReference type="ARBA" id="ARBA00021237"/>
    </source>
</evidence>
<evidence type="ECO:0000256" key="2">
    <source>
        <dbReference type="ARBA" id="ARBA00008208"/>
    </source>
</evidence>
<feature type="transmembrane region" description="Helical" evidence="11">
    <location>
        <begin position="67"/>
        <end position="85"/>
    </location>
</feature>
<dbReference type="Pfam" id="PF17090">
    <property type="entry name" value="Ytca"/>
    <property type="match status" value="1"/>
</dbReference>
<evidence type="ECO:0000256" key="1">
    <source>
        <dbReference type="ARBA" id="ARBA00004141"/>
    </source>
</evidence>
<evidence type="ECO:0000256" key="10">
    <source>
        <dbReference type="ARBA" id="ARBA00023288"/>
    </source>
</evidence>
<keyword evidence="13" id="KW-1185">Reference proteome</keyword>
<name>A0ABV2JPP0_9GAMM</name>
<evidence type="ECO:0000256" key="11">
    <source>
        <dbReference type="SAM" id="Phobius"/>
    </source>
</evidence>
<comment type="caution">
    <text evidence="12">The sequence shown here is derived from an EMBL/GenBank/DDBJ whole genome shotgun (WGS) entry which is preliminary data.</text>
</comment>
<comment type="subcellular location">
    <subcellularLocation>
        <location evidence="1">Membrane</location>
        <topology evidence="1">Multi-pass membrane protein</topology>
    </subcellularLocation>
</comment>
<dbReference type="RefSeq" id="WP_354012063.1">
    <property type="nucleotide sequence ID" value="NZ_JBEPMU010000001.1"/>
</dbReference>
<evidence type="ECO:0000256" key="9">
    <source>
        <dbReference type="ARBA" id="ARBA00023139"/>
    </source>
</evidence>
<keyword evidence="4" id="KW-1003">Cell membrane</keyword>
<evidence type="ECO:0000256" key="6">
    <source>
        <dbReference type="ARBA" id="ARBA00022729"/>
    </source>
</evidence>
<keyword evidence="10" id="KW-0449">Lipoprotein</keyword>
<keyword evidence="9" id="KW-0564">Palmitate</keyword>
<evidence type="ECO:0000313" key="13">
    <source>
        <dbReference type="Proteomes" id="UP001549184"/>
    </source>
</evidence>
<feature type="transmembrane region" description="Helical" evidence="11">
    <location>
        <begin position="31"/>
        <end position="55"/>
    </location>
</feature>
<protein>
    <recommendedName>
        <fullName evidence="3">Uncharacterized protein YtcA</fullName>
    </recommendedName>
</protein>
<dbReference type="EMBL" id="JBEPMU010000001">
    <property type="protein sequence ID" value="MET3650567.1"/>
    <property type="molecule type" value="Genomic_DNA"/>
</dbReference>
<keyword evidence="6" id="KW-0732">Signal</keyword>
<evidence type="ECO:0000313" key="12">
    <source>
        <dbReference type="EMBL" id="MET3650567.1"/>
    </source>
</evidence>
<organism evidence="12 13">
    <name type="scientific">Dyella japonica</name>
    <dbReference type="NCBI Taxonomy" id="231455"/>
    <lineage>
        <taxon>Bacteria</taxon>
        <taxon>Pseudomonadati</taxon>
        <taxon>Pseudomonadota</taxon>
        <taxon>Gammaproteobacteria</taxon>
        <taxon>Lysobacterales</taxon>
        <taxon>Rhodanobacteraceae</taxon>
        <taxon>Dyella</taxon>
    </lineage>
</organism>
<proteinExistence type="inferred from homology"/>
<evidence type="ECO:0000256" key="4">
    <source>
        <dbReference type="ARBA" id="ARBA00022475"/>
    </source>
</evidence>
<gene>
    <name evidence="12" type="ORF">ABIC75_000269</name>
</gene>
<accession>A0ABV2JPP0</accession>